<feature type="compositionally biased region" description="Basic residues" evidence="8">
    <location>
        <begin position="1"/>
        <end position="15"/>
    </location>
</feature>
<dbReference type="HAMAP" id="MF_00216">
    <property type="entry name" value="aIF_1A"/>
    <property type="match status" value="1"/>
</dbReference>
<keyword evidence="2 7" id="KW-0396">Initiation factor</keyword>
<evidence type="ECO:0000256" key="6">
    <source>
        <dbReference type="ARBA" id="ARBA00047113"/>
    </source>
</evidence>
<feature type="region of interest" description="Disordered" evidence="8">
    <location>
        <begin position="1"/>
        <end position="25"/>
    </location>
</feature>
<evidence type="ECO:0000256" key="1">
    <source>
        <dbReference type="ARBA" id="ARBA00007392"/>
    </source>
</evidence>
<dbReference type="CDD" id="cd05793">
    <property type="entry name" value="S1_IF1A"/>
    <property type="match status" value="1"/>
</dbReference>
<dbReference type="InterPro" id="IPR006196">
    <property type="entry name" value="RNA-binding_domain_S1_IF1"/>
</dbReference>
<reference evidence="10" key="1">
    <citation type="submission" date="2020-11" db="EMBL/GenBank/DDBJ databases">
        <authorList>
            <person name="Tran Van P."/>
        </authorList>
    </citation>
    <scope>NUCLEOTIDE SEQUENCE</scope>
</reference>
<evidence type="ECO:0000259" key="9">
    <source>
        <dbReference type="PROSITE" id="PS50832"/>
    </source>
</evidence>
<dbReference type="SMART" id="SM00652">
    <property type="entry name" value="eIF1a"/>
    <property type="match status" value="1"/>
</dbReference>
<dbReference type="Pfam" id="PF01176">
    <property type="entry name" value="eIF-1a"/>
    <property type="match status" value="1"/>
</dbReference>
<sequence>MPKNKGKGGKNRRRGKNENETEKRELVFKEDGQEYAQVTKMLGNGRLEAMCFDGVKRLCHIRGKLRKKATHENFYGLEQKVLSILLGKVWINQGDIILIGLRDYQDAKADVILKYTPDEARNLKTYGEFPETVRINETVTFVEDGFDEDIEFDLILARSLFDRCNKWVSNKPLRSYTEQRWVLLPVSSANLGWSVGDIFAFDLEHCGLPDNREGLELTHNTYPFHTAVHITTSPLFTQLCTSPLFPSRHSCAHHYFSPLNTAVHITTSPLSTQLCTSLLLPSQHSCAHHYFSPLNTAVHITTSPLSTQLCTSLLLPSQHSCAHHYFSPLNTAVHITTSPLSTQLCTSLLLPSQHSCAHHYFSPLNTAVHITTSPLSTQLCTSLLLPSQHSCAHHYFSPLNTAVHITTSPLSTQLCTSLLLPSQHSCAHHYFSPLNTAVHITTSPLSTQLCTSLLLPSQHSCAHHYFSPLNTAVHITTSPLSTQLCTSLLLPSQHSCAHHHFSPLYTAVHITTSPLSTQLCTSLLLPSQHSCAHHYFSPLNTAVHITTAPLSTQLCTSPLLPSLHSCAHHHFSPLDTAVHITTSPLSTELYTADGHQPKVWFDVISTNPELDIISAVQLTHFFLFNSTSNGGLQMRIFGDFVLELNATDAVHGPERYSAVTLTTLLLLPGRTAATDRTEEREGTLDHHTTEEWFAIFTFLAGLLIVLLWRAFAFLCCRKEPEFSPNDPKQKEQKAARQNKQEFEGTFMTEAKDWAGELISGQTTTGRILTNLREGRMENNLGNTISSTPNRDSNTDLPVIGSIIYCESDASDHVITEPVVAVAQIKPDHREIAQSNSVSVTRLTIQRGLNPVHPTEIRTSISPSSAVELNTTSALANYATEAGESKGLGRFRGSILHICVERNWKTILEKPPHRDFDLNIPVIGSLVYCENSAFHLAVTVAGLDRTSFHIFVESGGGEGGSVGLYARRPFAPTKSPVLVCCLTTRPRRLIGPDRLLEKYQSLRTCLESCSERGNPLNHGTDLRTVQKVLGECFPNYPHWGVTFIKLEWRFISPIQDDTAPLWMEEMVDLRAGREMYRPSEKGWGLSIRSLGLNLRSRQAFARWV</sequence>
<evidence type="ECO:0000256" key="5">
    <source>
        <dbReference type="ARBA" id="ARBA00045454"/>
    </source>
</evidence>
<dbReference type="InterPro" id="IPR001253">
    <property type="entry name" value="TIF_eIF-1A"/>
</dbReference>
<evidence type="ECO:0000256" key="4">
    <source>
        <dbReference type="ARBA" id="ARBA00032507"/>
    </source>
</evidence>
<comment type="similarity">
    <text evidence="1">Belongs to the eIF-1A family.</text>
</comment>
<proteinExistence type="inferred from homology"/>
<dbReference type="AlphaFoldDB" id="A0A7R9HXR5"/>
<evidence type="ECO:0000256" key="7">
    <source>
        <dbReference type="PROSITE-ProRule" id="PRU00181"/>
    </source>
</evidence>
<dbReference type="GO" id="GO:0003723">
    <property type="term" value="F:RNA binding"/>
    <property type="evidence" value="ECO:0007669"/>
    <property type="project" value="InterPro"/>
</dbReference>
<keyword evidence="3 7" id="KW-0648">Protein biosynthesis</keyword>
<dbReference type="PROSITE" id="PS50832">
    <property type="entry name" value="S1_IF1_TYPE"/>
    <property type="match status" value="1"/>
</dbReference>
<name>A0A7R9HXR5_9NEOP</name>
<feature type="compositionally biased region" description="Basic and acidic residues" evidence="8">
    <location>
        <begin position="16"/>
        <end position="25"/>
    </location>
</feature>
<dbReference type="Gene3D" id="2.40.50.140">
    <property type="entry name" value="Nucleic acid-binding proteins"/>
    <property type="match status" value="1"/>
</dbReference>
<accession>A0A7R9HXR5</accession>
<feature type="domain" description="S1-like" evidence="9">
    <location>
        <begin position="22"/>
        <end position="116"/>
    </location>
</feature>
<dbReference type="EMBL" id="OD564330">
    <property type="protein sequence ID" value="CAD7437856.1"/>
    <property type="molecule type" value="Genomic_DNA"/>
</dbReference>
<organism evidence="10">
    <name type="scientific">Timema bartmani</name>
    <dbReference type="NCBI Taxonomy" id="61472"/>
    <lineage>
        <taxon>Eukaryota</taxon>
        <taxon>Metazoa</taxon>
        <taxon>Ecdysozoa</taxon>
        <taxon>Arthropoda</taxon>
        <taxon>Hexapoda</taxon>
        <taxon>Insecta</taxon>
        <taxon>Pterygota</taxon>
        <taxon>Neoptera</taxon>
        <taxon>Polyneoptera</taxon>
        <taxon>Phasmatodea</taxon>
        <taxon>Timematodea</taxon>
        <taxon>Timematoidea</taxon>
        <taxon>Timematidae</taxon>
        <taxon>Timema</taxon>
    </lineage>
</organism>
<evidence type="ECO:0000256" key="2">
    <source>
        <dbReference type="ARBA" id="ARBA00022540"/>
    </source>
</evidence>
<comment type="function">
    <text evidence="5">Component of the 43S pre-initiation complex (43S PIC), which binds to the mRNA cap-proximal region, scans mRNA 5'-untranslated region, and locates the initiation codon. This protein enhances formation of the cap-proximal complex. Together with EIF1, facilitates scanning, start codon recognition, promotion of the assembly of 48S complex at the initiation codon (43S PIC becomes 48S PIC after the start codon is reached), and dissociation of aberrant complexes. After start codon location, together with EIF5B orients the initiator methionine-tRNA in a conformation that allows 60S ribosomal subunit joining to form the 80S initiation complex. Is released after 80S initiation complex formation, just after GTP hydrolysis by EIF5B, and before release of EIF5B. Its globular part is located in the A site of the 40S ribosomal subunit. Its interaction with EIF5 during scanning contribute to the maintenance of EIF1 within the open 43S PIC. In contrast to yeast orthologs, does not bind EIF1.</text>
</comment>
<evidence type="ECO:0000256" key="3">
    <source>
        <dbReference type="ARBA" id="ARBA00022917"/>
    </source>
</evidence>
<dbReference type="PROSITE" id="PS01262">
    <property type="entry name" value="IF1A"/>
    <property type="match status" value="1"/>
</dbReference>
<comment type="subunit">
    <text evidence="6">Component of the 43S pre-initiation complex (43S PIC), which is composed of the 40S ribosomal subunit, EIF1, eIF1A (EIF1AX), eIF3 complex, EIF5 and eIF2-GTP-initiator tRNA complex (eIF2 ternary complex). Interacts with EIF5; this interaction contributes to the maintenance of EIF1 within the open 43S PIC. Interacts through its C-terminal domain (CTD) with the CTD of EIF5B; from the location of the start codon by the 43S complex until the formation of the 80S complex.</text>
</comment>
<dbReference type="SUPFAM" id="SSF50249">
    <property type="entry name" value="Nucleic acid-binding proteins"/>
    <property type="match status" value="1"/>
</dbReference>
<evidence type="ECO:0000256" key="8">
    <source>
        <dbReference type="SAM" id="MobiDB-lite"/>
    </source>
</evidence>
<dbReference type="InterPro" id="IPR012340">
    <property type="entry name" value="NA-bd_OB-fold"/>
</dbReference>
<dbReference type="InterPro" id="IPR018104">
    <property type="entry name" value="TIF_eIF-1A_CS"/>
</dbReference>
<evidence type="ECO:0000313" key="10">
    <source>
        <dbReference type="EMBL" id="CAD7437856.1"/>
    </source>
</evidence>
<gene>
    <name evidence="10" type="ORF">TBIB3V08_LOCUS458</name>
</gene>
<protein>
    <recommendedName>
        <fullName evidence="4">Eukaryotic translation initiation factor 4C</fullName>
    </recommendedName>
</protein>
<dbReference type="PANTHER" id="PTHR21668">
    <property type="entry name" value="EIF-1A"/>
    <property type="match status" value="1"/>
</dbReference>
<dbReference type="GO" id="GO:0003743">
    <property type="term" value="F:translation initiation factor activity"/>
    <property type="evidence" value="ECO:0007669"/>
    <property type="project" value="UniProtKB-UniRule"/>
</dbReference>